<dbReference type="AlphaFoldDB" id="A0A5J5CHU3"/>
<evidence type="ECO:0000256" key="1">
    <source>
        <dbReference type="SAM" id="MobiDB-lite"/>
    </source>
</evidence>
<sequence>MGGDHSGALSHCCNQQADGLHSVFRATTRRRTRAAHVFKSSHTMAPVLKPGSWSGRK</sequence>
<dbReference type="Proteomes" id="UP000327493">
    <property type="component" value="Chromosome 21"/>
</dbReference>
<proteinExistence type="predicted"/>
<feature type="region of interest" description="Disordered" evidence="1">
    <location>
        <begin position="35"/>
        <end position="57"/>
    </location>
</feature>
<gene>
    <name evidence="2" type="ORF">FQN60_002878</name>
</gene>
<protein>
    <submittedName>
        <fullName evidence="2">Uncharacterized protein</fullName>
    </submittedName>
</protein>
<dbReference type="EMBL" id="VOFY01000021">
    <property type="protein sequence ID" value="KAA8581297.1"/>
    <property type="molecule type" value="Genomic_DNA"/>
</dbReference>
<evidence type="ECO:0000313" key="2">
    <source>
        <dbReference type="EMBL" id="KAA8581297.1"/>
    </source>
</evidence>
<name>A0A5J5CHU3_9PERO</name>
<accession>A0A5J5CHU3</accession>
<keyword evidence="3" id="KW-1185">Reference proteome</keyword>
<evidence type="ECO:0000313" key="3">
    <source>
        <dbReference type="Proteomes" id="UP000327493"/>
    </source>
</evidence>
<organism evidence="2 3">
    <name type="scientific">Etheostoma spectabile</name>
    <name type="common">orangethroat darter</name>
    <dbReference type="NCBI Taxonomy" id="54343"/>
    <lineage>
        <taxon>Eukaryota</taxon>
        <taxon>Metazoa</taxon>
        <taxon>Chordata</taxon>
        <taxon>Craniata</taxon>
        <taxon>Vertebrata</taxon>
        <taxon>Euteleostomi</taxon>
        <taxon>Actinopterygii</taxon>
        <taxon>Neopterygii</taxon>
        <taxon>Teleostei</taxon>
        <taxon>Neoteleostei</taxon>
        <taxon>Acanthomorphata</taxon>
        <taxon>Eupercaria</taxon>
        <taxon>Perciformes</taxon>
        <taxon>Percoidei</taxon>
        <taxon>Percidae</taxon>
        <taxon>Etheostomatinae</taxon>
        <taxon>Etheostoma</taxon>
    </lineage>
</organism>
<reference evidence="2 3" key="1">
    <citation type="submission" date="2019-08" db="EMBL/GenBank/DDBJ databases">
        <title>A chromosome-level genome assembly, high-density linkage maps, and genome scans reveal the genomic architecture of hybrid incompatibilities underlying speciation via character displacement in darters (Percidae: Etheostominae).</title>
        <authorList>
            <person name="Moran R.L."/>
            <person name="Catchen J.M."/>
            <person name="Fuller R.C."/>
        </authorList>
    </citation>
    <scope>NUCLEOTIDE SEQUENCE [LARGE SCALE GENOMIC DNA]</scope>
    <source>
        <strain evidence="2">EspeVRDwgs_2016</strain>
        <tissue evidence="2">Muscle</tissue>
    </source>
</reference>
<comment type="caution">
    <text evidence="2">The sequence shown here is derived from an EMBL/GenBank/DDBJ whole genome shotgun (WGS) entry which is preliminary data.</text>
</comment>